<keyword evidence="3" id="KW-1185">Reference proteome</keyword>
<keyword evidence="1" id="KW-0472">Membrane</keyword>
<proteinExistence type="predicted"/>
<name>A0ABS7PXB2_9SPHN</name>
<evidence type="ECO:0000313" key="2">
    <source>
        <dbReference type="EMBL" id="MBY8826001.1"/>
    </source>
</evidence>
<evidence type="ECO:0000313" key="3">
    <source>
        <dbReference type="Proteomes" id="UP000706039"/>
    </source>
</evidence>
<organism evidence="2 3">
    <name type="scientific">Sphingomonas colocasiae</name>
    <dbReference type="NCBI Taxonomy" id="1848973"/>
    <lineage>
        <taxon>Bacteria</taxon>
        <taxon>Pseudomonadati</taxon>
        <taxon>Pseudomonadota</taxon>
        <taxon>Alphaproteobacteria</taxon>
        <taxon>Sphingomonadales</taxon>
        <taxon>Sphingomonadaceae</taxon>
        <taxon>Sphingomonas</taxon>
    </lineage>
</organism>
<feature type="transmembrane region" description="Helical" evidence="1">
    <location>
        <begin position="125"/>
        <end position="145"/>
    </location>
</feature>
<evidence type="ECO:0008006" key="4">
    <source>
        <dbReference type="Google" id="ProtNLM"/>
    </source>
</evidence>
<accession>A0ABS7PXB2</accession>
<feature type="transmembrane region" description="Helical" evidence="1">
    <location>
        <begin position="7"/>
        <end position="40"/>
    </location>
</feature>
<feature type="transmembrane region" description="Helical" evidence="1">
    <location>
        <begin position="87"/>
        <end position="105"/>
    </location>
</feature>
<reference evidence="2 3" key="1">
    <citation type="submission" date="2021-08" db="EMBL/GenBank/DDBJ databases">
        <authorList>
            <person name="Tuo L."/>
        </authorList>
    </citation>
    <scope>NUCLEOTIDE SEQUENCE [LARGE SCALE GENOMIC DNA]</scope>
    <source>
        <strain evidence="2 3">JCM 31229</strain>
    </source>
</reference>
<sequence>MFRPVALATLIAGTLDIISAFVFAGMAGMSPMAVLVFVASGPFGDAPTPTTGWAIAGLFVHYAIMTCMAAAYMIAVPRIPALLRHPVVAGVAYGVLLWIVMYWIVRPMRWPEMPLPHTAWGIGNALFSHCILVGIPIALVARRYFAPRA</sequence>
<dbReference type="RefSeq" id="WP_222993232.1">
    <property type="nucleotide sequence ID" value="NZ_JAINVV010000014.1"/>
</dbReference>
<keyword evidence="1" id="KW-1133">Transmembrane helix</keyword>
<gene>
    <name evidence="2" type="ORF">K7G82_27115</name>
</gene>
<dbReference type="Proteomes" id="UP000706039">
    <property type="component" value="Unassembled WGS sequence"/>
</dbReference>
<protein>
    <recommendedName>
        <fullName evidence="4">DUF1440 domain-containing protein</fullName>
    </recommendedName>
</protein>
<dbReference type="EMBL" id="JAINVV010000014">
    <property type="protein sequence ID" value="MBY8826001.1"/>
    <property type="molecule type" value="Genomic_DNA"/>
</dbReference>
<evidence type="ECO:0000256" key="1">
    <source>
        <dbReference type="SAM" id="Phobius"/>
    </source>
</evidence>
<comment type="caution">
    <text evidence="2">The sequence shown here is derived from an EMBL/GenBank/DDBJ whole genome shotgun (WGS) entry which is preliminary data.</text>
</comment>
<feature type="transmembrane region" description="Helical" evidence="1">
    <location>
        <begin position="52"/>
        <end position="75"/>
    </location>
</feature>
<keyword evidence="1" id="KW-0812">Transmembrane</keyword>